<name>A0ABY6D6L2_9RHOB</name>
<dbReference type="SUPFAM" id="SSF53448">
    <property type="entry name" value="Nucleotide-diphospho-sugar transferases"/>
    <property type="match status" value="1"/>
</dbReference>
<gene>
    <name evidence="3" type="ORF">N7U68_11655</name>
</gene>
<keyword evidence="1" id="KW-0812">Transmembrane</keyword>
<feature type="transmembrane region" description="Helical" evidence="1">
    <location>
        <begin position="324"/>
        <end position="352"/>
    </location>
</feature>
<sequence length="411" mass="47447">MIELIVLTGLAIVCFDFLFVVRSSAFLGEKQEESLSENPRQALVMILAVYEETETIEEAIKFLESNDLQGITQIIIVGNARERNGDGINPTLKLANKVVTRPDFIKILECNIAGAIKAHQVNFAASQIDTETDHTWLYVMDVDTRFTQQNVKLLRTAMLQEHAIIQQHTHFLEGYDNNSIVGKSFAAHQTRWTLAHEMTRIWLYNKFRVGVYHLVGHGMCIKCSTFKELGGFSETVKIEDIHFGYMCCMKGYKVRSIGLLEGSDTPAELKSLWQQQYGWSLGAFQIQLYWRLLLDTGFQPSPYNRIQNAFCVWNYIRWLGQSIFMWFMLFLLLFGVQAYLVSIFFAIYILSFWISGLAMKRKEVLNDALLVAFVALGFLNSFIRSFPVINCFFDQLRGVERKKYKTRHRKL</sequence>
<dbReference type="Pfam" id="PF13632">
    <property type="entry name" value="Glyco_trans_2_3"/>
    <property type="match status" value="1"/>
</dbReference>
<dbReference type="RefSeq" id="WP_263046901.1">
    <property type="nucleotide sequence ID" value="NZ_CP106738.1"/>
</dbReference>
<keyword evidence="1" id="KW-0472">Membrane</keyword>
<evidence type="ECO:0000256" key="1">
    <source>
        <dbReference type="SAM" id="Phobius"/>
    </source>
</evidence>
<evidence type="ECO:0000259" key="2">
    <source>
        <dbReference type="Pfam" id="PF13632"/>
    </source>
</evidence>
<proteinExistence type="predicted"/>
<dbReference type="InterPro" id="IPR029044">
    <property type="entry name" value="Nucleotide-diphossugar_trans"/>
</dbReference>
<dbReference type="EMBL" id="CP106738">
    <property type="protein sequence ID" value="UXX81781.1"/>
    <property type="molecule type" value="Genomic_DNA"/>
</dbReference>
<protein>
    <submittedName>
        <fullName evidence="3">Glycosyltransferase family 2 protein</fullName>
    </submittedName>
</protein>
<feature type="domain" description="Glycosyltransferase 2-like" evidence="2">
    <location>
        <begin position="136"/>
        <end position="353"/>
    </location>
</feature>
<dbReference type="InterPro" id="IPR001173">
    <property type="entry name" value="Glyco_trans_2-like"/>
</dbReference>
<accession>A0ABY6D6L2</accession>
<organism evidence="3 4">
    <name type="scientific">Roseovarius pelagicus</name>
    <dbReference type="NCBI Taxonomy" id="2980108"/>
    <lineage>
        <taxon>Bacteria</taxon>
        <taxon>Pseudomonadati</taxon>
        <taxon>Pseudomonadota</taxon>
        <taxon>Alphaproteobacteria</taxon>
        <taxon>Rhodobacterales</taxon>
        <taxon>Roseobacteraceae</taxon>
        <taxon>Roseovarius</taxon>
    </lineage>
</organism>
<feature type="transmembrane region" description="Helical" evidence="1">
    <location>
        <begin position="364"/>
        <end position="383"/>
    </location>
</feature>
<evidence type="ECO:0000313" key="4">
    <source>
        <dbReference type="Proteomes" id="UP001064087"/>
    </source>
</evidence>
<keyword evidence="1" id="KW-1133">Transmembrane helix</keyword>
<dbReference type="Proteomes" id="UP001064087">
    <property type="component" value="Chromosome"/>
</dbReference>
<dbReference type="Gene3D" id="3.90.550.10">
    <property type="entry name" value="Spore Coat Polysaccharide Biosynthesis Protein SpsA, Chain A"/>
    <property type="match status" value="1"/>
</dbReference>
<keyword evidence="4" id="KW-1185">Reference proteome</keyword>
<evidence type="ECO:0000313" key="3">
    <source>
        <dbReference type="EMBL" id="UXX81781.1"/>
    </source>
</evidence>
<reference evidence="3" key="1">
    <citation type="submission" date="2022-10" db="EMBL/GenBank/DDBJ databases">
        <title>Roseovarius pelagicus sp. nov., isolated from Arctic seawater.</title>
        <authorList>
            <person name="Hong Y.W."/>
            <person name="Hwang C.Y."/>
        </authorList>
    </citation>
    <scope>NUCLEOTIDE SEQUENCE</scope>
    <source>
        <strain evidence="3">HL-MP18</strain>
    </source>
</reference>